<protein>
    <submittedName>
        <fullName evidence="2">Putative secreted protein</fullName>
    </submittedName>
</protein>
<accession>K0JUW7</accession>
<evidence type="ECO:0000313" key="2">
    <source>
        <dbReference type="EMBL" id="CCH29312.1"/>
    </source>
</evidence>
<dbReference type="PATRIC" id="fig|1179773.3.peg.2002"/>
<dbReference type="AlphaFoldDB" id="K0JUW7"/>
<dbReference type="Proteomes" id="UP000006281">
    <property type="component" value="Chromosome"/>
</dbReference>
<dbReference type="InterPro" id="IPR045935">
    <property type="entry name" value="DUF6355"/>
</dbReference>
<feature type="chain" id="PRO_5003835671" evidence="1">
    <location>
        <begin position="29"/>
        <end position="115"/>
    </location>
</feature>
<feature type="signal peptide" evidence="1">
    <location>
        <begin position="1"/>
        <end position="28"/>
    </location>
</feature>
<proteinExistence type="predicted"/>
<dbReference type="EMBL" id="HE804045">
    <property type="protein sequence ID" value="CCH29312.1"/>
    <property type="molecule type" value="Genomic_DNA"/>
</dbReference>
<keyword evidence="1" id="KW-0732">Signal</keyword>
<reference evidence="2 3" key="1">
    <citation type="journal article" date="2012" name="BMC Genomics">
        <title>Complete genome sequence of Saccharothrix espanaensis DSM 44229T and comparison to the other completely sequenced Pseudonocardiaceae.</title>
        <authorList>
            <person name="Strobel T."/>
            <person name="Al-Dilaimi A."/>
            <person name="Blom J."/>
            <person name="Gessner A."/>
            <person name="Kalinowski J."/>
            <person name="Luzhetska M."/>
            <person name="Puhler A."/>
            <person name="Szczepanowski R."/>
            <person name="Bechthold A."/>
            <person name="Ruckert C."/>
        </authorList>
    </citation>
    <scope>NUCLEOTIDE SEQUENCE [LARGE SCALE GENOMIC DNA]</scope>
    <source>
        <strain evidence="3">ATCC 51144 / DSM 44229 / JCM 9112 / NBRC 15066 / NRRL 15764</strain>
    </source>
</reference>
<dbReference type="STRING" id="1179773.BN6_19910"/>
<name>K0JUW7_SACES</name>
<evidence type="ECO:0000256" key="1">
    <source>
        <dbReference type="SAM" id="SignalP"/>
    </source>
</evidence>
<evidence type="ECO:0000313" key="3">
    <source>
        <dbReference type="Proteomes" id="UP000006281"/>
    </source>
</evidence>
<dbReference type="eggNOG" id="ENOG5030P00">
    <property type="taxonomic scope" value="Bacteria"/>
</dbReference>
<sequence>MRISTPLRAALVTLATTAGLGLAPDASAQSACGFHHVNPTHNNGAVSRYDHCAGSFILIRVDTSSGYRFGKCVSPWGSVPFYPREGVTNAYYVPVAPNTMDVDGRRVCRLEQPAV</sequence>
<dbReference type="Pfam" id="PF19882">
    <property type="entry name" value="DUF6355"/>
    <property type="match status" value="1"/>
</dbReference>
<dbReference type="HOGENOM" id="CLU_2107247_0_0_11"/>
<organism evidence="2 3">
    <name type="scientific">Saccharothrix espanaensis (strain ATCC 51144 / DSM 44229 / JCM 9112 / NBRC 15066 / NRRL 15764)</name>
    <dbReference type="NCBI Taxonomy" id="1179773"/>
    <lineage>
        <taxon>Bacteria</taxon>
        <taxon>Bacillati</taxon>
        <taxon>Actinomycetota</taxon>
        <taxon>Actinomycetes</taxon>
        <taxon>Pseudonocardiales</taxon>
        <taxon>Pseudonocardiaceae</taxon>
        <taxon>Saccharothrix</taxon>
    </lineage>
</organism>
<gene>
    <name evidence="2" type="ordered locus">BN6_19910</name>
</gene>
<keyword evidence="3" id="KW-1185">Reference proteome</keyword>
<dbReference type="KEGG" id="sesp:BN6_19910"/>